<dbReference type="EMBL" id="FCOX02000048">
    <property type="protein sequence ID" value="SAL02357.1"/>
    <property type="molecule type" value="Genomic_DNA"/>
</dbReference>
<reference evidence="3" key="1">
    <citation type="submission" date="2016-01" db="EMBL/GenBank/DDBJ databases">
        <authorList>
            <person name="Peeters C."/>
        </authorList>
    </citation>
    <scope>NUCLEOTIDE SEQUENCE</scope>
    <source>
        <strain evidence="3">LMG 29321</strain>
    </source>
</reference>
<comment type="caution">
    <text evidence="3">The sequence shown here is derived from an EMBL/GenBank/DDBJ whole genome shotgun (WGS) entry which is preliminary data.</text>
</comment>
<evidence type="ECO:0000259" key="2">
    <source>
        <dbReference type="Pfam" id="PF00582"/>
    </source>
</evidence>
<gene>
    <name evidence="3" type="ORF">AWB78_06333</name>
</gene>
<dbReference type="PANTHER" id="PTHR46268">
    <property type="entry name" value="STRESS RESPONSE PROTEIN NHAX"/>
    <property type="match status" value="1"/>
</dbReference>
<dbReference type="SUPFAM" id="SSF52402">
    <property type="entry name" value="Adenine nucleotide alpha hydrolases-like"/>
    <property type="match status" value="1"/>
</dbReference>
<proteinExistence type="inferred from homology"/>
<dbReference type="InterPro" id="IPR014729">
    <property type="entry name" value="Rossmann-like_a/b/a_fold"/>
</dbReference>
<evidence type="ECO:0000256" key="1">
    <source>
        <dbReference type="ARBA" id="ARBA00008791"/>
    </source>
</evidence>
<accession>A0A158E8S6</accession>
<name>A0A158E8S6_9BURK</name>
<keyword evidence="4" id="KW-1185">Reference proteome</keyword>
<dbReference type="InterPro" id="IPR006015">
    <property type="entry name" value="Universal_stress_UspA"/>
</dbReference>
<dbReference type="PRINTS" id="PR01438">
    <property type="entry name" value="UNVRSLSTRESS"/>
</dbReference>
<evidence type="ECO:0000313" key="4">
    <source>
        <dbReference type="Proteomes" id="UP000071859"/>
    </source>
</evidence>
<dbReference type="CDD" id="cd00293">
    <property type="entry name" value="USP-like"/>
    <property type="match status" value="1"/>
</dbReference>
<organism evidence="3 4">
    <name type="scientific">Caballeronia calidae</name>
    <dbReference type="NCBI Taxonomy" id="1777139"/>
    <lineage>
        <taxon>Bacteria</taxon>
        <taxon>Pseudomonadati</taxon>
        <taxon>Pseudomonadota</taxon>
        <taxon>Betaproteobacteria</taxon>
        <taxon>Burkholderiales</taxon>
        <taxon>Burkholderiaceae</taxon>
        <taxon>Caballeronia</taxon>
    </lineage>
</organism>
<protein>
    <submittedName>
        <fullName evidence="3">Universal stress protein</fullName>
    </submittedName>
</protein>
<dbReference type="RefSeq" id="WP_062610455.1">
    <property type="nucleotide sequence ID" value="NZ_FCOX02000048.1"/>
</dbReference>
<feature type="domain" description="UspA" evidence="2">
    <location>
        <begin position="1"/>
        <end position="139"/>
    </location>
</feature>
<dbReference type="Proteomes" id="UP000071859">
    <property type="component" value="Unassembled WGS sequence"/>
</dbReference>
<dbReference type="OrthoDB" id="8547832at2"/>
<dbReference type="Gene3D" id="3.40.50.620">
    <property type="entry name" value="HUPs"/>
    <property type="match status" value="1"/>
</dbReference>
<dbReference type="InterPro" id="IPR006016">
    <property type="entry name" value="UspA"/>
</dbReference>
<dbReference type="Pfam" id="PF00582">
    <property type="entry name" value="Usp"/>
    <property type="match status" value="1"/>
</dbReference>
<sequence>MYRNIFVALDGSDCAQRALDEALRIGAGARVRVVLVLDTTALSSFPVSYRASMAEEGRRTLDSARARLTEAGIECETELAETRNVTDSVAQCLQRRAADMPADLVVMGTHGRTGLKRLALGSVAEVFVRRSVCPVLLTRASKDV</sequence>
<evidence type="ECO:0000313" key="3">
    <source>
        <dbReference type="EMBL" id="SAL02357.1"/>
    </source>
</evidence>
<dbReference type="PANTHER" id="PTHR46268:SF15">
    <property type="entry name" value="UNIVERSAL STRESS PROTEIN HP_0031"/>
    <property type="match status" value="1"/>
</dbReference>
<comment type="similarity">
    <text evidence="1">Belongs to the universal stress protein A family.</text>
</comment>
<dbReference type="AlphaFoldDB" id="A0A158E8S6"/>